<organism evidence="2 3">
    <name type="scientific">Hanseniaspora osmophila</name>
    <dbReference type="NCBI Taxonomy" id="56408"/>
    <lineage>
        <taxon>Eukaryota</taxon>
        <taxon>Fungi</taxon>
        <taxon>Dikarya</taxon>
        <taxon>Ascomycota</taxon>
        <taxon>Saccharomycotina</taxon>
        <taxon>Saccharomycetes</taxon>
        <taxon>Saccharomycodales</taxon>
        <taxon>Saccharomycodaceae</taxon>
        <taxon>Hanseniaspora</taxon>
    </lineage>
</organism>
<reference evidence="3" key="1">
    <citation type="journal article" date="2016" name="Genome Announc.">
        <title>Genome sequences of three species of Hanseniaspora isolated from spontaneous wine fermentations.</title>
        <authorList>
            <person name="Sternes P.R."/>
            <person name="Lee D."/>
            <person name="Kutyna D.R."/>
            <person name="Borneman A.R."/>
        </authorList>
    </citation>
    <scope>NUCLEOTIDE SEQUENCE [LARGE SCALE GENOMIC DNA]</scope>
    <source>
        <strain evidence="3">AWRI3579</strain>
    </source>
</reference>
<dbReference type="EMBL" id="LPNM01000010">
    <property type="protein sequence ID" value="OEJ81974.1"/>
    <property type="molecule type" value="Genomic_DNA"/>
</dbReference>
<dbReference type="InParanoid" id="A0A1E5R502"/>
<dbReference type="PANTHER" id="PTHR28041:SF1">
    <property type="entry name" value="LARGE RIBOSOMAL SUBUNIT PROTEIN ML59"/>
    <property type="match status" value="1"/>
</dbReference>
<dbReference type="InterPro" id="IPR037507">
    <property type="entry name" value="Ribosomal_mL59"/>
</dbReference>
<evidence type="ECO:0000313" key="2">
    <source>
        <dbReference type="EMBL" id="OEJ81974.1"/>
    </source>
</evidence>
<evidence type="ECO:0000259" key="1">
    <source>
        <dbReference type="Pfam" id="PF18126"/>
    </source>
</evidence>
<dbReference type="FunCoup" id="A0A1E5R502">
    <property type="interactions" value="124"/>
</dbReference>
<accession>A0A1E5R502</accession>
<gene>
    <name evidence="2" type="ORF">AWRI3579_g3747</name>
</gene>
<name>A0A1E5R502_9ASCO</name>
<dbReference type="STRING" id="56408.A0A1E5R502"/>
<dbReference type="PANTHER" id="PTHR28041">
    <property type="entry name" value="54S RIBOSOMAL PROTEIN L25, MITOCHONDRIAL"/>
    <property type="match status" value="1"/>
</dbReference>
<keyword evidence="2" id="KW-0687">Ribonucleoprotein</keyword>
<keyword evidence="3" id="KW-1185">Reference proteome</keyword>
<proteinExistence type="predicted"/>
<dbReference type="Proteomes" id="UP000095728">
    <property type="component" value="Unassembled WGS sequence"/>
</dbReference>
<dbReference type="InterPro" id="IPR040922">
    <property type="entry name" value="Ribosomal_mL59_dom"/>
</dbReference>
<dbReference type="Pfam" id="PF18126">
    <property type="entry name" value="Mitoc_mL59"/>
    <property type="match status" value="1"/>
</dbReference>
<sequence>MSSTNKKLFEYLPQQLKNFFHKYPPTVKYSSKPTSTLAPEANPFLPNKHPVTGRWHEPKYSLRRMSVLYKLSYRFGIQDLLPPTNSRKLFFEEKYNNKKFMKGVLSPKGHKYELERPAKLQRMADAIKNADKFILGNKGMKYKKRVEEKKDKSKISWF</sequence>
<feature type="domain" description="Large ribosomal subunit protein mL59" evidence="1">
    <location>
        <begin position="14"/>
        <end position="135"/>
    </location>
</feature>
<dbReference type="GO" id="GO:0003735">
    <property type="term" value="F:structural constituent of ribosome"/>
    <property type="evidence" value="ECO:0007669"/>
    <property type="project" value="InterPro"/>
</dbReference>
<dbReference type="AlphaFoldDB" id="A0A1E5R502"/>
<protein>
    <submittedName>
        <fullName evidence="2">54S ribosomal protein L25, mitochondrial</fullName>
    </submittedName>
</protein>
<comment type="caution">
    <text evidence="2">The sequence shown here is derived from an EMBL/GenBank/DDBJ whole genome shotgun (WGS) entry which is preliminary data.</text>
</comment>
<dbReference type="OrthoDB" id="18529at2759"/>
<dbReference type="GO" id="GO:0005762">
    <property type="term" value="C:mitochondrial large ribosomal subunit"/>
    <property type="evidence" value="ECO:0007669"/>
    <property type="project" value="InterPro"/>
</dbReference>
<keyword evidence="2" id="KW-0689">Ribosomal protein</keyword>
<evidence type="ECO:0000313" key="3">
    <source>
        <dbReference type="Proteomes" id="UP000095728"/>
    </source>
</evidence>